<name>A0A6J6NVC4_9ZZZZ</name>
<dbReference type="AlphaFoldDB" id="A0A6J6NVC4"/>
<dbReference type="Gene3D" id="3.40.50.12780">
    <property type="entry name" value="N-terminal domain of ligase-like"/>
    <property type="match status" value="1"/>
</dbReference>
<dbReference type="InterPro" id="IPR045851">
    <property type="entry name" value="AMP-bd_C_sf"/>
</dbReference>
<dbReference type="EMBL" id="CAEZXN010000008">
    <property type="protein sequence ID" value="CAB4690477.1"/>
    <property type="molecule type" value="Genomic_DNA"/>
</dbReference>
<evidence type="ECO:0000256" key="2">
    <source>
        <dbReference type="ARBA" id="ARBA00022598"/>
    </source>
</evidence>
<keyword evidence="2" id="KW-0436">Ligase</keyword>
<sequence>MAIHPGGSQLNIANGIREFAHATPRTIAVIDGDRTLTFGAINERASRLASGLLKAGLKKGDTVALLLGNRFEYPEIAAGLAMAGLVLVPLNPRQVANEIAFVLEHANIQAIIVDSTLAGNLPSSGLPKVIFAIDGNDVGKNYEDFLAASAAVDPRVPTLESDPFCITYTSGTTGQPKGVMISHRSRSLTFYATALEWGLGPNTRTVAVAPMYHGAGFAFGYAPIFTGGTVVMQRKFDPDETLQMVQDQRIESMFLVPTHAQMMRALGDEAITRRDLSSLHTLYFNAAALPVALKKWVLDVFPNTGVHELYGSTEAGIVTNSRPQDALRKAGSVGHPWFMTEVRVVREDGSLVDPGESGELFSRSPYLMNGYLNDPAATAACTTDDGFLTSGDVVVVDDEGFISIVDRKKDLIITGGANVYPREIEEVLATHEGVAECAVIGITDETWGERVVAVVVARAGKSLDHEVIEAHLRGKLAGYKMPKETVVIDALPRNAAGKIVKRDLKVHFS</sequence>
<evidence type="ECO:0000259" key="4">
    <source>
        <dbReference type="Pfam" id="PF13193"/>
    </source>
</evidence>
<dbReference type="InterPro" id="IPR050237">
    <property type="entry name" value="ATP-dep_AMP-bd_enzyme"/>
</dbReference>
<accession>A0A6J6NVC4</accession>
<dbReference type="Pfam" id="PF13193">
    <property type="entry name" value="AMP-binding_C"/>
    <property type="match status" value="1"/>
</dbReference>
<dbReference type="InterPro" id="IPR025110">
    <property type="entry name" value="AMP-bd_C"/>
</dbReference>
<reference evidence="5" key="1">
    <citation type="submission" date="2020-05" db="EMBL/GenBank/DDBJ databases">
        <authorList>
            <person name="Chiriac C."/>
            <person name="Salcher M."/>
            <person name="Ghai R."/>
            <person name="Kavagutti S V."/>
        </authorList>
    </citation>
    <scope>NUCLEOTIDE SEQUENCE</scope>
</reference>
<comment type="similarity">
    <text evidence="1">Belongs to the ATP-dependent AMP-binding enzyme family.</text>
</comment>
<protein>
    <submittedName>
        <fullName evidence="5">Unannotated protein</fullName>
    </submittedName>
</protein>
<dbReference type="PANTHER" id="PTHR43767">
    <property type="entry name" value="LONG-CHAIN-FATTY-ACID--COA LIGASE"/>
    <property type="match status" value="1"/>
</dbReference>
<evidence type="ECO:0000259" key="3">
    <source>
        <dbReference type="Pfam" id="PF00501"/>
    </source>
</evidence>
<organism evidence="5">
    <name type="scientific">freshwater metagenome</name>
    <dbReference type="NCBI Taxonomy" id="449393"/>
    <lineage>
        <taxon>unclassified sequences</taxon>
        <taxon>metagenomes</taxon>
        <taxon>ecological metagenomes</taxon>
    </lineage>
</organism>
<dbReference type="InterPro" id="IPR020845">
    <property type="entry name" value="AMP-binding_CS"/>
</dbReference>
<dbReference type="SUPFAM" id="SSF56801">
    <property type="entry name" value="Acetyl-CoA synthetase-like"/>
    <property type="match status" value="1"/>
</dbReference>
<gene>
    <name evidence="5" type="ORF">UFOPK2423_00544</name>
</gene>
<dbReference type="InterPro" id="IPR042099">
    <property type="entry name" value="ANL_N_sf"/>
</dbReference>
<dbReference type="GO" id="GO:0016878">
    <property type="term" value="F:acid-thiol ligase activity"/>
    <property type="evidence" value="ECO:0007669"/>
    <property type="project" value="UniProtKB-ARBA"/>
</dbReference>
<feature type="domain" description="AMP-dependent synthetase/ligase" evidence="3">
    <location>
        <begin position="17"/>
        <end position="372"/>
    </location>
</feature>
<dbReference type="PROSITE" id="PS00455">
    <property type="entry name" value="AMP_BINDING"/>
    <property type="match status" value="1"/>
</dbReference>
<dbReference type="InterPro" id="IPR000873">
    <property type="entry name" value="AMP-dep_synth/lig_dom"/>
</dbReference>
<feature type="domain" description="AMP-binding enzyme C-terminal" evidence="4">
    <location>
        <begin position="423"/>
        <end position="498"/>
    </location>
</feature>
<dbReference type="Pfam" id="PF00501">
    <property type="entry name" value="AMP-binding"/>
    <property type="match status" value="1"/>
</dbReference>
<proteinExistence type="inferred from homology"/>
<dbReference type="PANTHER" id="PTHR43767:SF1">
    <property type="entry name" value="NONRIBOSOMAL PEPTIDE SYNTHASE PES1 (EUROFUNG)-RELATED"/>
    <property type="match status" value="1"/>
</dbReference>
<dbReference type="Gene3D" id="3.30.300.30">
    <property type="match status" value="1"/>
</dbReference>
<evidence type="ECO:0000256" key="1">
    <source>
        <dbReference type="ARBA" id="ARBA00006432"/>
    </source>
</evidence>
<dbReference type="FunFam" id="3.30.300.30:FF:000008">
    <property type="entry name" value="2,3-dihydroxybenzoate-AMP ligase"/>
    <property type="match status" value="1"/>
</dbReference>
<evidence type="ECO:0000313" key="5">
    <source>
        <dbReference type="EMBL" id="CAB4690477.1"/>
    </source>
</evidence>